<keyword evidence="1 2" id="KW-0238">DNA-binding</keyword>
<evidence type="ECO:0000256" key="1">
    <source>
        <dbReference type="ARBA" id="ARBA00023125"/>
    </source>
</evidence>
<dbReference type="KEGG" id="shg:Sph21_3633"/>
<dbReference type="PANTHER" id="PTHR43479:SF11">
    <property type="entry name" value="ACREF_ENVCD OPERON REPRESSOR-RELATED"/>
    <property type="match status" value="1"/>
</dbReference>
<dbReference type="InterPro" id="IPR001647">
    <property type="entry name" value="HTH_TetR"/>
</dbReference>
<feature type="domain" description="HTH tetR-type" evidence="3">
    <location>
        <begin position="14"/>
        <end position="74"/>
    </location>
</feature>
<accession>F4C795</accession>
<protein>
    <submittedName>
        <fullName evidence="4">Transcriptional regulator, TetR family</fullName>
    </submittedName>
</protein>
<sequence>MLPNKRSIELENTSEKKQVILDNMLELIEEHGLLGVPMSMLSKKAGVAAGTIYHYFDSKDAIILELFDYVRDSISHEIFRIKDRSMDNYSERFKSIWINLFQYFVKYPKVLSFMEQFYSSPFQRIVQSTESQFYEDNFSSFFTSGMEAGFLKKYGIHIVSSVFMGGLIIAAKKQNNGYHNFTESELKAMASIMWDGLKI</sequence>
<dbReference type="InterPro" id="IPR009057">
    <property type="entry name" value="Homeodomain-like_sf"/>
</dbReference>
<dbReference type="SUPFAM" id="SSF46689">
    <property type="entry name" value="Homeodomain-like"/>
    <property type="match status" value="1"/>
</dbReference>
<dbReference type="STRING" id="743722.Sph21_3633"/>
<evidence type="ECO:0000313" key="4">
    <source>
        <dbReference type="EMBL" id="ADZ80170.1"/>
    </source>
</evidence>
<dbReference type="EMBL" id="CP002584">
    <property type="protein sequence ID" value="ADZ80170.1"/>
    <property type="molecule type" value="Genomic_DNA"/>
</dbReference>
<dbReference type="PATRIC" id="fig|743722.3.peg.3884"/>
<dbReference type="InterPro" id="IPR054422">
    <property type="entry name" value="TetR-like_HI_0893_C"/>
</dbReference>
<dbReference type="GO" id="GO:0003677">
    <property type="term" value="F:DNA binding"/>
    <property type="evidence" value="ECO:0007669"/>
    <property type="project" value="UniProtKB-UniRule"/>
</dbReference>
<proteinExistence type="predicted"/>
<dbReference type="AlphaFoldDB" id="F4C795"/>
<dbReference type="Pfam" id="PF00440">
    <property type="entry name" value="TetR_N"/>
    <property type="match status" value="1"/>
</dbReference>
<dbReference type="eggNOG" id="COG1309">
    <property type="taxonomic scope" value="Bacteria"/>
</dbReference>
<feature type="DNA-binding region" description="H-T-H motif" evidence="2">
    <location>
        <begin position="37"/>
        <end position="56"/>
    </location>
</feature>
<evidence type="ECO:0000259" key="3">
    <source>
        <dbReference type="PROSITE" id="PS50977"/>
    </source>
</evidence>
<dbReference type="PRINTS" id="PR00455">
    <property type="entry name" value="HTHTETR"/>
</dbReference>
<reference evidence="4" key="1">
    <citation type="submission" date="2011-03" db="EMBL/GenBank/DDBJ databases">
        <title>Complete sequence of Sphingobacterium sp. 21.</title>
        <authorList>
            <consortium name="US DOE Joint Genome Institute"/>
            <person name="Lucas S."/>
            <person name="Copeland A."/>
            <person name="Lapidus A."/>
            <person name="Cheng J.-F."/>
            <person name="Goodwin L."/>
            <person name="Pitluck S."/>
            <person name="Davenport K."/>
            <person name="Detter J.C."/>
            <person name="Han C."/>
            <person name="Tapia R."/>
            <person name="Land M."/>
            <person name="Hauser L."/>
            <person name="Kyrpides N."/>
            <person name="Ivanova N."/>
            <person name="Ovchinnikova G."/>
            <person name="Pagani I."/>
            <person name="Siebers A.K."/>
            <person name="Allgaier M."/>
            <person name="Thelen M.P."/>
            <person name="Hugenholtz P."/>
            <person name="Woyke T."/>
        </authorList>
    </citation>
    <scope>NUCLEOTIDE SEQUENCE</scope>
    <source>
        <strain evidence="4">21</strain>
    </source>
</reference>
<name>F4C795_SPHS2</name>
<evidence type="ECO:0000256" key="2">
    <source>
        <dbReference type="PROSITE-ProRule" id="PRU00335"/>
    </source>
</evidence>
<dbReference type="HOGENOM" id="CLU_069356_12_9_10"/>
<dbReference type="PROSITE" id="PS50977">
    <property type="entry name" value="HTH_TETR_2"/>
    <property type="match status" value="1"/>
</dbReference>
<dbReference type="InterPro" id="IPR050624">
    <property type="entry name" value="HTH-type_Tx_Regulator"/>
</dbReference>
<organism evidence="4">
    <name type="scientific">Sphingobacterium sp. (strain 21)</name>
    <dbReference type="NCBI Taxonomy" id="743722"/>
    <lineage>
        <taxon>Bacteria</taxon>
        <taxon>Pseudomonadati</taxon>
        <taxon>Bacteroidota</taxon>
        <taxon>Sphingobacteriia</taxon>
        <taxon>Sphingobacteriales</taxon>
        <taxon>Sphingobacteriaceae</taxon>
        <taxon>Sphingobacterium</taxon>
    </lineage>
</organism>
<gene>
    <name evidence="4" type="ordered locus">Sph21_3633</name>
</gene>
<dbReference type="PANTHER" id="PTHR43479">
    <property type="entry name" value="ACREF/ENVCD OPERON REPRESSOR-RELATED"/>
    <property type="match status" value="1"/>
</dbReference>
<dbReference type="Gene3D" id="1.10.357.10">
    <property type="entry name" value="Tetracycline Repressor, domain 2"/>
    <property type="match status" value="1"/>
</dbReference>
<dbReference type="Pfam" id="PF22604">
    <property type="entry name" value="TetR_HI_0893_C"/>
    <property type="match status" value="1"/>
</dbReference>